<feature type="region of interest" description="Disordered" evidence="1">
    <location>
        <begin position="1"/>
        <end position="88"/>
    </location>
</feature>
<reference evidence="2" key="1">
    <citation type="submission" date="2020-11" db="EMBL/GenBank/DDBJ databases">
        <authorList>
            <person name="Tran Van P."/>
        </authorList>
    </citation>
    <scope>NUCLEOTIDE SEQUENCE</scope>
</reference>
<feature type="compositionally biased region" description="Polar residues" evidence="1">
    <location>
        <begin position="54"/>
        <end position="64"/>
    </location>
</feature>
<proteinExistence type="predicted"/>
<keyword evidence="3" id="KW-1185">Reference proteome</keyword>
<dbReference type="EMBL" id="OC862127">
    <property type="protein sequence ID" value="CAD7629960.1"/>
    <property type="molecule type" value="Genomic_DNA"/>
</dbReference>
<evidence type="ECO:0000313" key="3">
    <source>
        <dbReference type="Proteomes" id="UP000759131"/>
    </source>
</evidence>
<protein>
    <submittedName>
        <fullName evidence="2">Uncharacterized protein</fullName>
    </submittedName>
</protein>
<gene>
    <name evidence="2" type="ORF">OSB1V03_LOCUS10374</name>
</gene>
<evidence type="ECO:0000313" key="2">
    <source>
        <dbReference type="EMBL" id="CAD7629960.1"/>
    </source>
</evidence>
<sequence length="148" mass="15254">MSDASPTPPQNTATTGSVNQTSNTSNNSSSHAYGSSPRKVAVPVLVKDGKSLIPSASANSPPTDHSSHHDNSMLMASQAMSPASVASAAAAAATHHHYHHFGAHSNNGPTVGVGPTFGNPFAAANTFSLSAHQEPHHDFLLRTSVSHW</sequence>
<dbReference type="Proteomes" id="UP000759131">
    <property type="component" value="Unassembled WGS sequence"/>
</dbReference>
<name>A0A7R9Q3F2_9ACAR</name>
<dbReference type="AlphaFoldDB" id="A0A7R9Q3F2"/>
<feature type="compositionally biased region" description="Low complexity" evidence="1">
    <location>
        <begin position="14"/>
        <end position="30"/>
    </location>
</feature>
<evidence type="ECO:0000256" key="1">
    <source>
        <dbReference type="SAM" id="MobiDB-lite"/>
    </source>
</evidence>
<feature type="compositionally biased region" description="Low complexity" evidence="1">
    <location>
        <begin position="76"/>
        <end position="88"/>
    </location>
</feature>
<organism evidence="2">
    <name type="scientific">Medioppia subpectinata</name>
    <dbReference type="NCBI Taxonomy" id="1979941"/>
    <lineage>
        <taxon>Eukaryota</taxon>
        <taxon>Metazoa</taxon>
        <taxon>Ecdysozoa</taxon>
        <taxon>Arthropoda</taxon>
        <taxon>Chelicerata</taxon>
        <taxon>Arachnida</taxon>
        <taxon>Acari</taxon>
        <taxon>Acariformes</taxon>
        <taxon>Sarcoptiformes</taxon>
        <taxon>Oribatida</taxon>
        <taxon>Brachypylina</taxon>
        <taxon>Oppioidea</taxon>
        <taxon>Oppiidae</taxon>
        <taxon>Medioppia</taxon>
    </lineage>
</organism>
<dbReference type="EMBL" id="CAJPIZ010007552">
    <property type="protein sequence ID" value="CAG2110390.1"/>
    <property type="molecule type" value="Genomic_DNA"/>
</dbReference>
<accession>A0A7R9Q3F2</accession>